<accession>A0A6G1I2F5</accession>
<gene>
    <name evidence="2" type="ORF">EJ06DRAFT_342013</name>
</gene>
<protein>
    <submittedName>
        <fullName evidence="2">Uncharacterized protein</fullName>
    </submittedName>
</protein>
<name>A0A6G1I2F5_9PEZI</name>
<dbReference type="Proteomes" id="UP000799640">
    <property type="component" value="Unassembled WGS sequence"/>
</dbReference>
<organism evidence="2 3">
    <name type="scientific">Trichodelitschia bisporula</name>
    <dbReference type="NCBI Taxonomy" id="703511"/>
    <lineage>
        <taxon>Eukaryota</taxon>
        <taxon>Fungi</taxon>
        <taxon>Dikarya</taxon>
        <taxon>Ascomycota</taxon>
        <taxon>Pezizomycotina</taxon>
        <taxon>Dothideomycetes</taxon>
        <taxon>Dothideomycetes incertae sedis</taxon>
        <taxon>Phaeotrichales</taxon>
        <taxon>Phaeotrichaceae</taxon>
        <taxon>Trichodelitschia</taxon>
    </lineage>
</organism>
<sequence>MSQSNPRQRLSLYSHRTLSHDVAAALKASPPLTIRTQNIEPTPAPPPSPVDFGSYASAASNDSEAVDEQWRRRRSISEQAVTA</sequence>
<evidence type="ECO:0000313" key="3">
    <source>
        <dbReference type="Proteomes" id="UP000799640"/>
    </source>
</evidence>
<dbReference type="AlphaFoldDB" id="A0A6G1I2F5"/>
<keyword evidence="3" id="KW-1185">Reference proteome</keyword>
<dbReference type="OrthoDB" id="5338989at2759"/>
<feature type="region of interest" description="Disordered" evidence="1">
    <location>
        <begin position="28"/>
        <end position="83"/>
    </location>
</feature>
<evidence type="ECO:0000256" key="1">
    <source>
        <dbReference type="SAM" id="MobiDB-lite"/>
    </source>
</evidence>
<evidence type="ECO:0000313" key="2">
    <source>
        <dbReference type="EMBL" id="KAF2402493.1"/>
    </source>
</evidence>
<dbReference type="EMBL" id="ML996691">
    <property type="protein sequence ID" value="KAF2402493.1"/>
    <property type="molecule type" value="Genomic_DNA"/>
</dbReference>
<proteinExistence type="predicted"/>
<reference evidence="2" key="1">
    <citation type="journal article" date="2020" name="Stud. Mycol.">
        <title>101 Dothideomycetes genomes: a test case for predicting lifestyles and emergence of pathogens.</title>
        <authorList>
            <person name="Haridas S."/>
            <person name="Albert R."/>
            <person name="Binder M."/>
            <person name="Bloem J."/>
            <person name="Labutti K."/>
            <person name="Salamov A."/>
            <person name="Andreopoulos B."/>
            <person name="Baker S."/>
            <person name="Barry K."/>
            <person name="Bills G."/>
            <person name="Bluhm B."/>
            <person name="Cannon C."/>
            <person name="Castanera R."/>
            <person name="Culley D."/>
            <person name="Daum C."/>
            <person name="Ezra D."/>
            <person name="Gonzalez J."/>
            <person name="Henrissat B."/>
            <person name="Kuo A."/>
            <person name="Liang C."/>
            <person name="Lipzen A."/>
            <person name="Lutzoni F."/>
            <person name="Magnuson J."/>
            <person name="Mondo S."/>
            <person name="Nolan M."/>
            <person name="Ohm R."/>
            <person name="Pangilinan J."/>
            <person name="Park H.-J."/>
            <person name="Ramirez L."/>
            <person name="Alfaro M."/>
            <person name="Sun H."/>
            <person name="Tritt A."/>
            <person name="Yoshinaga Y."/>
            <person name="Zwiers L.-H."/>
            <person name="Turgeon B."/>
            <person name="Goodwin S."/>
            <person name="Spatafora J."/>
            <person name="Crous P."/>
            <person name="Grigoriev I."/>
        </authorList>
    </citation>
    <scope>NUCLEOTIDE SEQUENCE</scope>
    <source>
        <strain evidence="2">CBS 262.69</strain>
    </source>
</reference>